<proteinExistence type="predicted"/>
<keyword evidence="3" id="KW-1185">Reference proteome</keyword>
<evidence type="ECO:0000313" key="2">
    <source>
        <dbReference type="EMBL" id="KAF2005032.1"/>
    </source>
</evidence>
<evidence type="ECO:0000256" key="1">
    <source>
        <dbReference type="SAM" id="Phobius"/>
    </source>
</evidence>
<sequence length="50" mass="5586">EIVGSIIVLETPLLAVLLAHLLYIPKDNISYQLDSLHLVLSILDYNNILV</sequence>
<keyword evidence="1" id="KW-1133">Transmembrane helix</keyword>
<reference evidence="2" key="1">
    <citation type="journal article" date="2020" name="Stud. Mycol.">
        <title>101 Dothideomycetes genomes: a test case for predicting lifestyles and emergence of pathogens.</title>
        <authorList>
            <person name="Haridas S."/>
            <person name="Albert R."/>
            <person name="Binder M."/>
            <person name="Bloem J."/>
            <person name="Labutti K."/>
            <person name="Salamov A."/>
            <person name="Andreopoulos B."/>
            <person name="Baker S."/>
            <person name="Barry K."/>
            <person name="Bills G."/>
            <person name="Bluhm B."/>
            <person name="Cannon C."/>
            <person name="Castanera R."/>
            <person name="Culley D."/>
            <person name="Daum C."/>
            <person name="Ezra D."/>
            <person name="Gonzalez J."/>
            <person name="Henrissat B."/>
            <person name="Kuo A."/>
            <person name="Liang C."/>
            <person name="Lipzen A."/>
            <person name="Lutzoni F."/>
            <person name="Magnuson J."/>
            <person name="Mondo S."/>
            <person name="Nolan M."/>
            <person name="Ohm R."/>
            <person name="Pangilinan J."/>
            <person name="Park H.-J."/>
            <person name="Ramirez L."/>
            <person name="Alfaro M."/>
            <person name="Sun H."/>
            <person name="Tritt A."/>
            <person name="Yoshinaga Y."/>
            <person name="Zwiers L.-H."/>
            <person name="Turgeon B."/>
            <person name="Goodwin S."/>
            <person name="Spatafora J."/>
            <person name="Crous P."/>
            <person name="Grigoriev I."/>
        </authorList>
    </citation>
    <scope>NUCLEOTIDE SEQUENCE</scope>
    <source>
        <strain evidence="2">CBS 123094</strain>
    </source>
</reference>
<dbReference type="EMBL" id="ML977565">
    <property type="protein sequence ID" value="KAF2005032.1"/>
    <property type="molecule type" value="Genomic_DNA"/>
</dbReference>
<keyword evidence="1" id="KW-0472">Membrane</keyword>
<accession>A0A6A5WTK4</accession>
<organism evidence="2 3">
    <name type="scientific">Amniculicola lignicola CBS 123094</name>
    <dbReference type="NCBI Taxonomy" id="1392246"/>
    <lineage>
        <taxon>Eukaryota</taxon>
        <taxon>Fungi</taxon>
        <taxon>Dikarya</taxon>
        <taxon>Ascomycota</taxon>
        <taxon>Pezizomycotina</taxon>
        <taxon>Dothideomycetes</taxon>
        <taxon>Pleosporomycetidae</taxon>
        <taxon>Pleosporales</taxon>
        <taxon>Amniculicolaceae</taxon>
        <taxon>Amniculicola</taxon>
    </lineage>
</organism>
<dbReference type="Proteomes" id="UP000799779">
    <property type="component" value="Unassembled WGS sequence"/>
</dbReference>
<gene>
    <name evidence="2" type="ORF">P154DRAFT_425554</name>
</gene>
<dbReference type="AlphaFoldDB" id="A0A6A5WTK4"/>
<feature type="non-terminal residue" evidence="2">
    <location>
        <position position="1"/>
    </location>
</feature>
<feature type="transmembrane region" description="Helical" evidence="1">
    <location>
        <begin position="6"/>
        <end position="24"/>
    </location>
</feature>
<protein>
    <submittedName>
        <fullName evidence="2">Uncharacterized protein</fullName>
    </submittedName>
</protein>
<name>A0A6A5WTK4_9PLEO</name>
<evidence type="ECO:0000313" key="3">
    <source>
        <dbReference type="Proteomes" id="UP000799779"/>
    </source>
</evidence>
<keyword evidence="1" id="KW-0812">Transmembrane</keyword>